<gene>
    <name evidence="2" type="ORF">BC777_2775</name>
</gene>
<dbReference type="PRINTS" id="PR00111">
    <property type="entry name" value="ABHYDROLASE"/>
</dbReference>
<evidence type="ECO:0000313" key="2">
    <source>
        <dbReference type="EMBL" id="PJI86406.1"/>
    </source>
</evidence>
<dbReference type="Pfam" id="PF12146">
    <property type="entry name" value="Hydrolase_4"/>
    <property type="match status" value="1"/>
</dbReference>
<dbReference type="InterPro" id="IPR000073">
    <property type="entry name" value="AB_hydrolase_1"/>
</dbReference>
<accession>A0A2M8W652</accession>
<name>A0A2M8W652_9RHOB</name>
<organism evidence="2 3">
    <name type="scientific">Yoonia maricola</name>
    <dbReference type="NCBI Taxonomy" id="420999"/>
    <lineage>
        <taxon>Bacteria</taxon>
        <taxon>Pseudomonadati</taxon>
        <taxon>Pseudomonadota</taxon>
        <taxon>Alphaproteobacteria</taxon>
        <taxon>Rhodobacterales</taxon>
        <taxon>Paracoccaceae</taxon>
        <taxon>Yoonia</taxon>
    </lineage>
</organism>
<protein>
    <submittedName>
        <fullName evidence="2">Pimeloyl-ACP methyl ester carboxylesterase</fullName>
    </submittedName>
</protein>
<dbReference type="InterPro" id="IPR050228">
    <property type="entry name" value="Carboxylesterase_BioH"/>
</dbReference>
<dbReference type="AlphaFoldDB" id="A0A2M8W652"/>
<dbReference type="InterPro" id="IPR022742">
    <property type="entry name" value="Hydrolase_4"/>
</dbReference>
<proteinExistence type="predicted"/>
<feature type="domain" description="Serine aminopeptidase S33" evidence="1">
    <location>
        <begin position="64"/>
        <end position="269"/>
    </location>
</feature>
<evidence type="ECO:0000259" key="1">
    <source>
        <dbReference type="Pfam" id="PF12146"/>
    </source>
</evidence>
<dbReference type="EMBL" id="PGTY01000002">
    <property type="protein sequence ID" value="PJI86406.1"/>
    <property type="molecule type" value="Genomic_DNA"/>
</dbReference>
<dbReference type="PANTHER" id="PTHR43194">
    <property type="entry name" value="HYDROLASE ALPHA/BETA FOLD FAMILY"/>
    <property type="match status" value="1"/>
</dbReference>
<dbReference type="SUPFAM" id="SSF53474">
    <property type="entry name" value="alpha/beta-Hydrolases"/>
    <property type="match status" value="1"/>
</dbReference>
<dbReference type="InterPro" id="IPR029058">
    <property type="entry name" value="AB_hydrolase_fold"/>
</dbReference>
<dbReference type="PANTHER" id="PTHR43194:SF2">
    <property type="entry name" value="PEROXISOMAL MEMBRANE PROTEIN LPX1"/>
    <property type="match status" value="1"/>
</dbReference>
<dbReference type="Proteomes" id="UP000228531">
    <property type="component" value="Unassembled WGS sequence"/>
</dbReference>
<keyword evidence="3" id="KW-1185">Reference proteome</keyword>
<comment type="caution">
    <text evidence="2">The sequence shown here is derived from an EMBL/GenBank/DDBJ whole genome shotgun (WGS) entry which is preliminary data.</text>
</comment>
<reference evidence="2 3" key="1">
    <citation type="submission" date="2017-11" db="EMBL/GenBank/DDBJ databases">
        <title>Genomic Encyclopedia of Archaeal and Bacterial Type Strains, Phase II (KMG-II): From Individual Species to Whole Genera.</title>
        <authorList>
            <person name="Goeker M."/>
        </authorList>
    </citation>
    <scope>NUCLEOTIDE SEQUENCE [LARGE SCALE GENOMIC DNA]</scope>
    <source>
        <strain evidence="2 3">DSM 29128</strain>
    </source>
</reference>
<dbReference type="RefSeq" id="WP_100368695.1">
    <property type="nucleotide sequence ID" value="NZ_PGTY01000002.1"/>
</dbReference>
<evidence type="ECO:0000313" key="3">
    <source>
        <dbReference type="Proteomes" id="UP000228531"/>
    </source>
</evidence>
<dbReference type="OrthoDB" id="7267294at2"/>
<sequence>MLVWFVGAAVCVSVVYIAVRPFIVERRRTAIGPSERHRAKGEFVQLSQGVTHCRWAGSARGPVAVVVHGVASPMISMEGVADGLGRLGYRVLMYDLYGRGLSDAPKGKQDRAFFLRQLSDLCAYHGLTEELTIAGYSMGGSIATAFATEYPHSVKRVILLASAGVVTKESRFSRFCRRVPWLGDWAHAMFAHRRILKAIPARGNGRDVDAVSRAQQSQLNRRGYLPAILSSRRGMLAERQENDHRKLWRQGIPVTAIWGEADPVIPLRAVGLLGLWNRDARQEVVTGADHGLPYTHSAEMADALRAAMREV</sequence>
<dbReference type="Gene3D" id="3.40.50.1820">
    <property type="entry name" value="alpha/beta hydrolase"/>
    <property type="match status" value="1"/>
</dbReference>